<feature type="binding site" evidence="3">
    <location>
        <begin position="127"/>
        <end position="131"/>
    </location>
    <ligand>
        <name>NADP(+)</name>
        <dbReference type="ChEBI" id="CHEBI:58349"/>
    </ligand>
</feature>
<dbReference type="Proteomes" id="UP000269352">
    <property type="component" value="Unassembled WGS sequence"/>
</dbReference>
<dbReference type="InterPro" id="IPR013708">
    <property type="entry name" value="Shikimate_DH-bd_N"/>
</dbReference>
<keyword evidence="3" id="KW-0560">Oxidoreductase</keyword>
<dbReference type="InterPro" id="IPR036291">
    <property type="entry name" value="NAD(P)-bd_dom_sf"/>
</dbReference>
<sequence length="256" mass="27069">MVKKIYIIGWPVGHSLSPDMHNAAFRALGLDYVYEKLETPPENLAATLTKLRQDPDFAGANITIPHKKTAAELADELDSGARTGGSVNTLVCRAGKLIGYSTDGAGYLAALQAANIDPAGKNILIFGNGGAAQSIIPVLQPLAGKLTIVTRHDARPNISAADIVINATSVGMTPRADATILPETELLAQIHAGQVFSDIVYAPRQTLFLKNAAARGAATHEGWGMLLRQGALAFELFTGHSAPVEIMQKTLLAKLK</sequence>
<dbReference type="GO" id="GO:0009073">
    <property type="term" value="P:aromatic amino acid family biosynthetic process"/>
    <property type="evidence" value="ECO:0007669"/>
    <property type="project" value="UniProtKB-KW"/>
</dbReference>
<dbReference type="Gene3D" id="3.40.50.720">
    <property type="entry name" value="NAD(P)-binding Rossmann-like Domain"/>
    <property type="match status" value="2"/>
</dbReference>
<dbReference type="EC" id="1.1.1.25" evidence="3"/>
<name>A0A388TAY9_TERA1</name>
<feature type="binding site" evidence="3">
    <location>
        <position position="229"/>
    </location>
    <ligand>
        <name>shikimate</name>
        <dbReference type="ChEBI" id="CHEBI:36208"/>
    </ligand>
</feature>
<dbReference type="EMBL" id="BGZN01000012">
    <property type="protein sequence ID" value="GBR73490.1"/>
    <property type="molecule type" value="Genomic_DNA"/>
</dbReference>
<dbReference type="HAMAP" id="MF_00222">
    <property type="entry name" value="Shikimate_DH_AroE"/>
    <property type="match status" value="1"/>
</dbReference>
<comment type="caution">
    <text evidence="3">Lacks conserved residue(s) required for the propagation of feature annotation.</text>
</comment>
<keyword evidence="3" id="KW-0521">NADP</keyword>
<gene>
    <name evidence="3 6" type="primary">aroE</name>
    <name evidence="6" type="ORF">NO1_0864</name>
</gene>
<dbReference type="SUPFAM" id="SSF53223">
    <property type="entry name" value="Aminoacid dehydrogenase-like, N-terminal domain"/>
    <property type="match status" value="1"/>
</dbReference>
<dbReference type="InterPro" id="IPR041121">
    <property type="entry name" value="SDH_C"/>
</dbReference>
<protein>
    <recommendedName>
        <fullName evidence="3">Shikimate dehydrogenase (NADP(+))</fullName>
        <shortName evidence="3">SDH</shortName>
        <ecNumber evidence="3">1.1.1.25</ecNumber>
    </recommendedName>
</protein>
<keyword evidence="3" id="KW-0028">Amino-acid biosynthesis</keyword>
<dbReference type="CDD" id="cd01065">
    <property type="entry name" value="NAD_bind_Shikimate_DH"/>
    <property type="match status" value="1"/>
</dbReference>
<dbReference type="SUPFAM" id="SSF51735">
    <property type="entry name" value="NAD(P)-binding Rossmann-fold domains"/>
    <property type="match status" value="1"/>
</dbReference>
<dbReference type="GO" id="GO:0019632">
    <property type="term" value="P:shikimate metabolic process"/>
    <property type="evidence" value="ECO:0007669"/>
    <property type="project" value="TreeGrafter"/>
</dbReference>
<feature type="active site" description="Proton acceptor" evidence="3">
    <location>
        <position position="67"/>
    </location>
</feature>
<dbReference type="InterPro" id="IPR022893">
    <property type="entry name" value="Shikimate_DH_fam"/>
</dbReference>
<dbReference type="Gene3D" id="3.40.50.10860">
    <property type="entry name" value="Leucine Dehydrogenase, chain A, domain 1"/>
    <property type="match status" value="2"/>
</dbReference>
<dbReference type="AlphaFoldDB" id="A0A388TAY9"/>
<dbReference type="Pfam" id="PF18317">
    <property type="entry name" value="SDH_C"/>
    <property type="match status" value="1"/>
</dbReference>
<comment type="similarity">
    <text evidence="3">Belongs to the shikimate dehydrogenase family.</text>
</comment>
<feature type="domain" description="SDH C-terminal" evidence="5">
    <location>
        <begin position="222"/>
        <end position="252"/>
    </location>
</feature>
<evidence type="ECO:0000259" key="4">
    <source>
        <dbReference type="Pfam" id="PF08501"/>
    </source>
</evidence>
<feature type="binding site" evidence="3">
    <location>
        <begin position="15"/>
        <end position="17"/>
    </location>
    <ligand>
        <name>shikimate</name>
        <dbReference type="ChEBI" id="CHEBI:36208"/>
    </ligand>
</feature>
<feature type="binding site" evidence="3">
    <location>
        <position position="199"/>
    </location>
    <ligand>
        <name>NADP(+)</name>
        <dbReference type="ChEBI" id="CHEBI:58349"/>
    </ligand>
</feature>
<accession>A0A388TAY9</accession>
<comment type="subunit">
    <text evidence="3">Homodimer.</text>
</comment>
<dbReference type="GO" id="GO:0008652">
    <property type="term" value="P:amino acid biosynthetic process"/>
    <property type="evidence" value="ECO:0007669"/>
    <property type="project" value="UniProtKB-KW"/>
</dbReference>
<feature type="binding site" evidence="3">
    <location>
        <position position="63"/>
    </location>
    <ligand>
        <name>shikimate</name>
        <dbReference type="ChEBI" id="CHEBI:36208"/>
    </ligand>
</feature>
<feature type="domain" description="Shikimate dehydrogenase substrate binding N-terminal" evidence="4">
    <location>
        <begin position="7"/>
        <end position="90"/>
    </location>
</feature>
<evidence type="ECO:0000256" key="3">
    <source>
        <dbReference type="HAMAP-Rule" id="MF_00222"/>
    </source>
</evidence>
<comment type="caution">
    <text evidence="6">The sequence shown here is derived from an EMBL/GenBank/DDBJ whole genome shotgun (WGS) entry which is preliminary data.</text>
</comment>
<dbReference type="GO" id="GO:0004764">
    <property type="term" value="F:shikimate 3-dehydrogenase (NADP+) activity"/>
    <property type="evidence" value="ECO:0007669"/>
    <property type="project" value="UniProtKB-UniRule"/>
</dbReference>
<comment type="function">
    <text evidence="3">Involved in the biosynthesis of the chorismate, which leads to the biosynthesis of aromatic amino acids. Catalyzes the reversible NADPH linked reduction of 3-dehydroshikimate (DHSA) to yield shikimate (SA).</text>
</comment>
<keyword evidence="2 3" id="KW-0057">Aromatic amino acid biosynthesis</keyword>
<dbReference type="InterPro" id="IPR046346">
    <property type="entry name" value="Aminoacid_DH-like_N_sf"/>
</dbReference>
<feature type="binding site" evidence="3">
    <location>
        <position position="88"/>
    </location>
    <ligand>
        <name>shikimate</name>
        <dbReference type="ChEBI" id="CHEBI:36208"/>
    </ligand>
</feature>
<evidence type="ECO:0000313" key="6">
    <source>
        <dbReference type="EMBL" id="GBR73490.1"/>
    </source>
</evidence>
<feature type="binding site" evidence="3">
    <location>
        <position position="201"/>
    </location>
    <ligand>
        <name>shikimate</name>
        <dbReference type="ChEBI" id="CHEBI:36208"/>
    </ligand>
</feature>
<evidence type="ECO:0000256" key="2">
    <source>
        <dbReference type="ARBA" id="ARBA00023141"/>
    </source>
</evidence>
<comment type="catalytic activity">
    <reaction evidence="3">
        <text>shikimate + NADP(+) = 3-dehydroshikimate + NADPH + H(+)</text>
        <dbReference type="Rhea" id="RHEA:17737"/>
        <dbReference type="ChEBI" id="CHEBI:15378"/>
        <dbReference type="ChEBI" id="CHEBI:16630"/>
        <dbReference type="ChEBI" id="CHEBI:36208"/>
        <dbReference type="ChEBI" id="CHEBI:57783"/>
        <dbReference type="ChEBI" id="CHEBI:58349"/>
        <dbReference type="EC" id="1.1.1.25"/>
    </reaction>
</comment>
<evidence type="ECO:0000256" key="1">
    <source>
        <dbReference type="ARBA" id="ARBA00004871"/>
    </source>
</evidence>
<feature type="binding site" evidence="3">
    <location>
        <position position="222"/>
    </location>
    <ligand>
        <name>NADP(+)</name>
        <dbReference type="ChEBI" id="CHEBI:58349"/>
    </ligand>
</feature>
<dbReference type="PANTHER" id="PTHR21089:SF1">
    <property type="entry name" value="BIFUNCTIONAL 3-DEHYDROQUINATE DEHYDRATASE_SHIKIMATE DEHYDROGENASE, CHLOROPLASTIC"/>
    <property type="match status" value="1"/>
</dbReference>
<proteinExistence type="inferred from homology"/>
<comment type="pathway">
    <text evidence="1 3">Metabolic intermediate biosynthesis; chorismate biosynthesis; chorismate from D-erythrose 4-phosphate and phosphoenolpyruvate: step 4/7.</text>
</comment>
<dbReference type="Pfam" id="PF08501">
    <property type="entry name" value="Shikimate_dh_N"/>
    <property type="match status" value="1"/>
</dbReference>
<feature type="binding site" evidence="3">
    <location>
        <position position="103"/>
    </location>
    <ligand>
        <name>shikimate</name>
        <dbReference type="ChEBI" id="CHEBI:36208"/>
    </ligand>
</feature>
<reference evidence="6 7" key="1">
    <citation type="journal article" date="2019" name="ISME J.">
        <title>Genome analyses of uncultured TG2/ZB3 bacteria in 'Margulisbacteria' specifically attached to ectosymbiotic spirochetes of protists in the termite gut.</title>
        <authorList>
            <person name="Utami Y.D."/>
            <person name="Kuwahara H."/>
            <person name="Igai K."/>
            <person name="Murakami T."/>
            <person name="Sugaya K."/>
            <person name="Morikawa T."/>
            <person name="Nagura Y."/>
            <person name="Yuki M."/>
            <person name="Deevong P."/>
            <person name="Inoue T."/>
            <person name="Kihara K."/>
            <person name="Lo N."/>
            <person name="Yamada A."/>
            <person name="Ohkuma M."/>
            <person name="Hongoh Y."/>
        </authorList>
    </citation>
    <scope>NUCLEOTIDE SEQUENCE [LARGE SCALE GENOMIC DNA]</scope>
    <source>
        <strain evidence="6">NkOx7-01</strain>
    </source>
</reference>
<organism evidence="6 7">
    <name type="scientific">Termititenax aidoneus</name>
    <dbReference type="NCBI Taxonomy" id="2218524"/>
    <lineage>
        <taxon>Bacteria</taxon>
        <taxon>Bacillati</taxon>
        <taxon>Candidatus Margulisiibacteriota</taxon>
        <taxon>Candidatus Termititenacia</taxon>
        <taxon>Candidatus Termititenacales</taxon>
        <taxon>Candidatus Termititenacaceae</taxon>
        <taxon>Candidatus Termititenax</taxon>
    </lineage>
</organism>
<dbReference type="GO" id="GO:0009423">
    <property type="term" value="P:chorismate biosynthetic process"/>
    <property type="evidence" value="ECO:0007669"/>
    <property type="project" value="UniProtKB-UniRule"/>
</dbReference>
<evidence type="ECO:0000313" key="7">
    <source>
        <dbReference type="Proteomes" id="UP000269352"/>
    </source>
</evidence>
<keyword evidence="7" id="KW-1185">Reference proteome</keyword>
<dbReference type="PANTHER" id="PTHR21089">
    <property type="entry name" value="SHIKIMATE DEHYDROGENASE"/>
    <property type="match status" value="1"/>
</dbReference>
<evidence type="ECO:0000259" key="5">
    <source>
        <dbReference type="Pfam" id="PF18317"/>
    </source>
</evidence>
<dbReference type="UniPathway" id="UPA00053">
    <property type="reaction ID" value="UER00087"/>
</dbReference>